<dbReference type="GO" id="GO:0005524">
    <property type="term" value="F:ATP binding"/>
    <property type="evidence" value="ECO:0007669"/>
    <property type="project" value="UniProtKB-KW"/>
</dbReference>
<comment type="cofactor">
    <cofactor evidence="1">
        <name>K(+)</name>
        <dbReference type="ChEBI" id="CHEBI:29103"/>
    </cofactor>
</comment>
<dbReference type="EC" id="2.7.1.40" evidence="4"/>
<dbReference type="GO" id="GO:0016301">
    <property type="term" value="F:kinase activity"/>
    <property type="evidence" value="ECO:0007669"/>
    <property type="project" value="UniProtKB-KW"/>
</dbReference>
<keyword evidence="11" id="KW-0324">Glycolysis</keyword>
<keyword evidence="5" id="KW-0808">Transferase</keyword>
<keyword evidence="12" id="KW-0670">Pyruvate</keyword>
<dbReference type="InterPro" id="IPR015813">
    <property type="entry name" value="Pyrv/PenolPyrv_kinase-like_dom"/>
</dbReference>
<keyword evidence="6" id="KW-0479">Metal-binding</keyword>
<evidence type="ECO:0000256" key="2">
    <source>
        <dbReference type="ARBA" id="ARBA00004997"/>
    </source>
</evidence>
<dbReference type="InterPro" id="IPR001697">
    <property type="entry name" value="Pyr_Knase"/>
</dbReference>
<keyword evidence="8" id="KW-0418">Kinase</keyword>
<feature type="domain" description="Pyruvate kinase barrel" evidence="13">
    <location>
        <begin position="47"/>
        <end position="125"/>
    </location>
</feature>
<dbReference type="Gene3D" id="3.20.20.60">
    <property type="entry name" value="Phosphoenolpyruvate-binding domains"/>
    <property type="match status" value="1"/>
</dbReference>
<dbReference type="GO" id="GO:0046872">
    <property type="term" value="F:metal ion binding"/>
    <property type="evidence" value="ECO:0007669"/>
    <property type="project" value="UniProtKB-KW"/>
</dbReference>
<keyword evidence="10" id="KW-0460">Magnesium</keyword>
<gene>
    <name evidence="14" type="ORF">AB6A40_006473</name>
</gene>
<dbReference type="InterPro" id="IPR015806">
    <property type="entry name" value="Pyrv_Knase_insert_dom_sf"/>
</dbReference>
<evidence type="ECO:0000256" key="12">
    <source>
        <dbReference type="ARBA" id="ARBA00023317"/>
    </source>
</evidence>
<evidence type="ECO:0000256" key="7">
    <source>
        <dbReference type="ARBA" id="ARBA00022741"/>
    </source>
</evidence>
<dbReference type="InterPro" id="IPR040442">
    <property type="entry name" value="Pyrv_kinase-like_dom_sf"/>
</dbReference>
<evidence type="ECO:0000259" key="13">
    <source>
        <dbReference type="Pfam" id="PF00224"/>
    </source>
</evidence>
<evidence type="ECO:0000256" key="8">
    <source>
        <dbReference type="ARBA" id="ARBA00022777"/>
    </source>
</evidence>
<dbReference type="InterPro" id="IPR015793">
    <property type="entry name" value="Pyrv_Knase_brl"/>
</dbReference>
<evidence type="ECO:0000256" key="9">
    <source>
        <dbReference type="ARBA" id="ARBA00022840"/>
    </source>
</evidence>
<protein>
    <recommendedName>
        <fullName evidence="4">pyruvate kinase</fullName>
        <ecNumber evidence="4">2.7.1.40</ecNumber>
    </recommendedName>
</protein>
<keyword evidence="15" id="KW-1185">Reference proteome</keyword>
<dbReference type="SUPFAM" id="SSF51621">
    <property type="entry name" value="Phosphoenolpyruvate/pyruvate domain"/>
    <property type="match status" value="1"/>
</dbReference>
<accession>A0ABD6ENP3</accession>
<comment type="pathway">
    <text evidence="2">Carbohydrate degradation; glycolysis; pyruvate from D-glyceraldehyde 3-phosphate: step 5/5.</text>
</comment>
<evidence type="ECO:0000313" key="15">
    <source>
        <dbReference type="Proteomes" id="UP001608902"/>
    </source>
</evidence>
<dbReference type="PANTHER" id="PTHR11817">
    <property type="entry name" value="PYRUVATE KINASE"/>
    <property type="match status" value="1"/>
</dbReference>
<keyword evidence="7" id="KW-0547">Nucleotide-binding</keyword>
<dbReference type="Gene3D" id="2.40.33.10">
    <property type="entry name" value="PK beta-barrel domain-like"/>
    <property type="match status" value="1"/>
</dbReference>
<reference evidence="14 15" key="1">
    <citation type="submission" date="2024-08" db="EMBL/GenBank/DDBJ databases">
        <title>Gnathostoma spinigerum genome.</title>
        <authorList>
            <person name="Gonzalez-Bertolin B."/>
            <person name="Monzon S."/>
            <person name="Zaballos A."/>
            <person name="Jimenez P."/>
            <person name="Dekumyoy P."/>
            <person name="Varona S."/>
            <person name="Cuesta I."/>
            <person name="Sumanam S."/>
            <person name="Adisakwattana P."/>
            <person name="Gasser R.B."/>
            <person name="Hernandez-Gonzalez A."/>
            <person name="Young N.D."/>
            <person name="Perteguer M.J."/>
        </authorList>
    </citation>
    <scope>NUCLEOTIDE SEQUENCE [LARGE SCALE GENOMIC DNA]</scope>
    <source>
        <strain evidence="14">AL3</strain>
        <tissue evidence="14">Liver</tissue>
    </source>
</reference>
<evidence type="ECO:0000256" key="1">
    <source>
        <dbReference type="ARBA" id="ARBA00001958"/>
    </source>
</evidence>
<evidence type="ECO:0000256" key="3">
    <source>
        <dbReference type="ARBA" id="ARBA00008663"/>
    </source>
</evidence>
<dbReference type="Proteomes" id="UP001608902">
    <property type="component" value="Unassembled WGS sequence"/>
</dbReference>
<evidence type="ECO:0000256" key="5">
    <source>
        <dbReference type="ARBA" id="ARBA00022679"/>
    </source>
</evidence>
<dbReference type="EMBL" id="JBGFUD010004603">
    <property type="protein sequence ID" value="MFH4979764.1"/>
    <property type="molecule type" value="Genomic_DNA"/>
</dbReference>
<evidence type="ECO:0000256" key="4">
    <source>
        <dbReference type="ARBA" id="ARBA00012142"/>
    </source>
</evidence>
<evidence type="ECO:0000313" key="14">
    <source>
        <dbReference type="EMBL" id="MFH4979764.1"/>
    </source>
</evidence>
<evidence type="ECO:0000256" key="6">
    <source>
        <dbReference type="ARBA" id="ARBA00022723"/>
    </source>
</evidence>
<proteinExistence type="inferred from homology"/>
<dbReference type="GO" id="GO:0004743">
    <property type="term" value="F:pyruvate kinase activity"/>
    <property type="evidence" value="ECO:0007669"/>
    <property type="project" value="UniProtKB-EC"/>
</dbReference>
<keyword evidence="9" id="KW-0067">ATP-binding</keyword>
<dbReference type="Pfam" id="PF00224">
    <property type="entry name" value="PK"/>
    <property type="match status" value="1"/>
</dbReference>
<name>A0ABD6ENP3_9BILA</name>
<dbReference type="AlphaFoldDB" id="A0ABD6ENP3"/>
<comment type="similarity">
    <text evidence="3">Belongs to the pyruvate kinase family.</text>
</comment>
<sequence length="142" mass="16085">MCRISLLSLDQVNRTVEWRTVVSMIARKTELEHLCALDVHKCPRYVRKTSIVCTIGLACQDVDMLEKMVKGGMNIARLNFSHGSHEYHARSIVNIRIAEKRCTPKKVAIALDTKGPEIRTGFIKEVCVTGFLKVNVYFGFIC</sequence>
<evidence type="ECO:0000256" key="11">
    <source>
        <dbReference type="ARBA" id="ARBA00023152"/>
    </source>
</evidence>
<evidence type="ECO:0000256" key="10">
    <source>
        <dbReference type="ARBA" id="ARBA00022842"/>
    </source>
</evidence>
<organism evidence="14 15">
    <name type="scientific">Gnathostoma spinigerum</name>
    <dbReference type="NCBI Taxonomy" id="75299"/>
    <lineage>
        <taxon>Eukaryota</taxon>
        <taxon>Metazoa</taxon>
        <taxon>Ecdysozoa</taxon>
        <taxon>Nematoda</taxon>
        <taxon>Chromadorea</taxon>
        <taxon>Rhabditida</taxon>
        <taxon>Spirurina</taxon>
        <taxon>Gnathostomatomorpha</taxon>
        <taxon>Gnathostomatoidea</taxon>
        <taxon>Gnathostomatidae</taxon>
        <taxon>Gnathostoma</taxon>
    </lineage>
</organism>
<comment type="caution">
    <text evidence="14">The sequence shown here is derived from an EMBL/GenBank/DDBJ whole genome shotgun (WGS) entry which is preliminary data.</text>
</comment>